<sequence>SGGFGAEGGGQGDLQRDVFRQSRAAVPTCRSSLRFRSRPAGLPGAPGGGRYSAGPAPSHSGRQGGQPAARVGLCLEEDGAGFQGPLQDLQLPGPLSEPTTRGLRRPLPRAPGRRARRSDAPSSRPER</sequence>
<gene>
    <name evidence="2" type="ORF">SCF082_LOCUS21525</name>
</gene>
<comment type="caution">
    <text evidence="2">The sequence shown here is derived from an EMBL/GenBank/DDBJ whole genome shotgun (WGS) entry which is preliminary data.</text>
</comment>
<feature type="region of interest" description="Disordered" evidence="1">
    <location>
        <begin position="1"/>
        <end position="127"/>
    </location>
</feature>
<feature type="non-terminal residue" evidence="2">
    <location>
        <position position="1"/>
    </location>
</feature>
<organism evidence="2 3">
    <name type="scientific">Durusdinium trenchii</name>
    <dbReference type="NCBI Taxonomy" id="1381693"/>
    <lineage>
        <taxon>Eukaryota</taxon>
        <taxon>Sar</taxon>
        <taxon>Alveolata</taxon>
        <taxon>Dinophyceae</taxon>
        <taxon>Suessiales</taxon>
        <taxon>Symbiodiniaceae</taxon>
        <taxon>Durusdinium</taxon>
    </lineage>
</organism>
<dbReference type="EMBL" id="CAXAMM010015293">
    <property type="protein sequence ID" value="CAK9035978.1"/>
    <property type="molecule type" value="Genomic_DNA"/>
</dbReference>
<evidence type="ECO:0000313" key="2">
    <source>
        <dbReference type="EMBL" id="CAK9035978.1"/>
    </source>
</evidence>
<feature type="compositionally biased region" description="Gly residues" evidence="1">
    <location>
        <begin position="1"/>
        <end position="12"/>
    </location>
</feature>
<reference evidence="2 3" key="1">
    <citation type="submission" date="2024-02" db="EMBL/GenBank/DDBJ databases">
        <authorList>
            <person name="Chen Y."/>
            <person name="Shah S."/>
            <person name="Dougan E. K."/>
            <person name="Thang M."/>
            <person name="Chan C."/>
        </authorList>
    </citation>
    <scope>NUCLEOTIDE SEQUENCE [LARGE SCALE GENOMIC DNA]</scope>
</reference>
<feature type="compositionally biased region" description="Low complexity" evidence="1">
    <location>
        <begin position="83"/>
        <end position="101"/>
    </location>
</feature>
<dbReference type="Proteomes" id="UP001642464">
    <property type="component" value="Unassembled WGS sequence"/>
</dbReference>
<feature type="compositionally biased region" description="Basic residues" evidence="1">
    <location>
        <begin position="102"/>
        <end position="116"/>
    </location>
</feature>
<feature type="non-terminal residue" evidence="2">
    <location>
        <position position="127"/>
    </location>
</feature>
<evidence type="ECO:0000313" key="3">
    <source>
        <dbReference type="Proteomes" id="UP001642464"/>
    </source>
</evidence>
<proteinExistence type="predicted"/>
<accession>A0ABP0LAH0</accession>
<keyword evidence="3" id="KW-1185">Reference proteome</keyword>
<name>A0ABP0LAH0_9DINO</name>
<evidence type="ECO:0000256" key="1">
    <source>
        <dbReference type="SAM" id="MobiDB-lite"/>
    </source>
</evidence>
<protein>
    <submittedName>
        <fullName evidence="2">Uncharacterized protein</fullName>
    </submittedName>
</protein>